<evidence type="ECO:0000259" key="1">
    <source>
        <dbReference type="Pfam" id="PF20736"/>
    </source>
</evidence>
<dbReference type="InterPro" id="IPR049046">
    <property type="entry name" value="Beta-AFase-like_GH127_middle"/>
</dbReference>
<dbReference type="Pfam" id="PF20736">
    <property type="entry name" value="Glyco_hydro127M"/>
    <property type="match status" value="1"/>
</dbReference>
<feature type="non-terminal residue" evidence="2">
    <location>
        <position position="1"/>
    </location>
</feature>
<organism evidence="2">
    <name type="scientific">marine sediment metagenome</name>
    <dbReference type="NCBI Taxonomy" id="412755"/>
    <lineage>
        <taxon>unclassified sequences</taxon>
        <taxon>metagenomes</taxon>
        <taxon>ecological metagenomes</taxon>
    </lineage>
</organism>
<proteinExistence type="predicted"/>
<reference evidence="2" key="1">
    <citation type="journal article" date="2014" name="Front. Microbiol.">
        <title>High frequency of phylogenetically diverse reductive dehalogenase-homologous genes in deep subseafloor sedimentary metagenomes.</title>
        <authorList>
            <person name="Kawai M."/>
            <person name="Futagami T."/>
            <person name="Toyoda A."/>
            <person name="Takaki Y."/>
            <person name="Nishi S."/>
            <person name="Hori S."/>
            <person name="Arai W."/>
            <person name="Tsubouchi T."/>
            <person name="Morono Y."/>
            <person name="Uchiyama I."/>
            <person name="Ito T."/>
            <person name="Fujiyama A."/>
            <person name="Inagaki F."/>
            <person name="Takami H."/>
        </authorList>
    </citation>
    <scope>NUCLEOTIDE SEQUENCE</scope>
    <source>
        <strain evidence="2">Expedition CK06-06</strain>
    </source>
</reference>
<dbReference type="EMBL" id="BARS01039460">
    <property type="protein sequence ID" value="GAG19134.1"/>
    <property type="molecule type" value="Genomic_DNA"/>
</dbReference>
<comment type="caution">
    <text evidence="2">The sequence shown here is derived from an EMBL/GenBank/DDBJ whole genome shotgun (WGS) entry which is preliminary data.</text>
</comment>
<gene>
    <name evidence="2" type="ORF">S01H1_60244</name>
</gene>
<protein>
    <recommendedName>
        <fullName evidence="1">Non-reducing end beta-L-arabinofuranosidase-like GH127 middle domain-containing protein</fullName>
    </recommendedName>
</protein>
<sequence>SYRPNHDVACCAGQVNRIMPNFAARMWLRAEPDTIVAAMYGPSRITARLGNPPRKVTITQQTDYPFSERIDFTIHTAKPIRFGLTLRIPAWCRKACLLINDKPSRPKRLTPATFVKIRRLFRDQDRITLILPMQIKLTRWPKAGLGIERGPLVYALPIEEDRQIDKRTSPSNKKFPALNLYPASPWNYALALDAKSLKTNVQLIQRPVGSLNPWSLETAPVQLLVPARRVRNWKIVRPKVIESFRDGRVRKIKGR</sequence>
<dbReference type="InterPro" id="IPR049174">
    <property type="entry name" value="Beta-AFase-like"/>
</dbReference>
<evidence type="ECO:0000313" key="2">
    <source>
        <dbReference type="EMBL" id="GAG19134.1"/>
    </source>
</evidence>
<accession>X0VLD1</accession>
<dbReference type="AlphaFoldDB" id="X0VLD1"/>
<dbReference type="PANTHER" id="PTHR43465">
    <property type="entry name" value="DUF1680 DOMAIN PROTEIN (AFU_ORTHOLOGUE AFUA_1G08910)"/>
    <property type="match status" value="1"/>
</dbReference>
<name>X0VLD1_9ZZZZ</name>
<dbReference type="PANTHER" id="PTHR43465:SF2">
    <property type="entry name" value="DUF1680 DOMAIN PROTEIN (AFU_ORTHOLOGUE AFUA_1G08910)"/>
    <property type="match status" value="1"/>
</dbReference>
<feature type="non-terminal residue" evidence="2">
    <location>
        <position position="255"/>
    </location>
</feature>
<feature type="domain" description="Non-reducing end beta-L-arabinofuranosidase-like GH127 middle" evidence="1">
    <location>
        <begin position="34"/>
        <end position="133"/>
    </location>
</feature>